<accession>A0ABR1QX50</accession>
<name>A0ABR1QX50_9PEZI</name>
<dbReference type="Gene3D" id="3.90.850.10">
    <property type="entry name" value="Fumarylacetoacetase-like, C-terminal domain"/>
    <property type="match status" value="1"/>
</dbReference>
<evidence type="ECO:0000313" key="4">
    <source>
        <dbReference type="EMBL" id="KAK7967224.1"/>
    </source>
</evidence>
<dbReference type="SUPFAM" id="SSF56529">
    <property type="entry name" value="FAH"/>
    <property type="match status" value="1"/>
</dbReference>
<sequence length="331" mass="36530">AEKRRERREQATIKYHRIHGAWMSIPNAGGRSGTKPESVTIQDVMLQQVIRHHKPDPHDPLKRNLPFAPQSYRDFMLFPAHYTGAAAGILALTLQQAPFPLSLLRFVVACLAWLWTRLTGTAFPPFRPSGLYRKQPIFYQSNHKSIVASDAPVVCPDYCTRYLDVELELGFVLGRSLYNAADPDEALEAIAGFVVLNDFSARDVQWAEMRSGFGPQLCKSFASSISSVVVSADEVLPLLPNLTGRVTINEKVVAECSVGAKDWQFTLGEALMHASRGTRLYDGEFFGSGTLPRGAGIENMSFKVEVGDTVTLEIDGVGSVTNTVISEEKKK</sequence>
<dbReference type="InterPro" id="IPR011234">
    <property type="entry name" value="Fumarylacetoacetase-like_C"/>
</dbReference>
<proteinExistence type="inferred from homology"/>
<dbReference type="InterPro" id="IPR036663">
    <property type="entry name" value="Fumarylacetoacetase_C_sf"/>
</dbReference>
<dbReference type="PANTHER" id="PTHR43211:SF1">
    <property type="entry name" value="BLL6422 PROTEIN"/>
    <property type="match status" value="1"/>
</dbReference>
<dbReference type="GO" id="GO:0016787">
    <property type="term" value="F:hydrolase activity"/>
    <property type="evidence" value="ECO:0007669"/>
    <property type="project" value="UniProtKB-KW"/>
</dbReference>
<keyword evidence="2" id="KW-1133">Transmembrane helix</keyword>
<reference evidence="4 5" key="1">
    <citation type="submission" date="2023-01" db="EMBL/GenBank/DDBJ databases">
        <title>Analysis of 21 Apiospora genomes using comparative genomics revels a genus with tremendous synthesis potential of carbohydrate active enzymes and secondary metabolites.</title>
        <authorList>
            <person name="Sorensen T."/>
        </authorList>
    </citation>
    <scope>NUCLEOTIDE SEQUENCE [LARGE SCALE GENOMIC DNA]</scope>
    <source>
        <strain evidence="4 5">CBS 24483</strain>
    </source>
</reference>
<feature type="transmembrane region" description="Helical" evidence="2">
    <location>
        <begin position="75"/>
        <end position="94"/>
    </location>
</feature>
<dbReference type="Pfam" id="PF01557">
    <property type="entry name" value="FAA_hydrolase"/>
    <property type="match status" value="1"/>
</dbReference>
<keyword evidence="2" id="KW-0472">Membrane</keyword>
<evidence type="ECO:0000256" key="2">
    <source>
        <dbReference type="SAM" id="Phobius"/>
    </source>
</evidence>
<keyword evidence="5" id="KW-1185">Reference proteome</keyword>
<organism evidence="4 5">
    <name type="scientific">Apiospora aurea</name>
    <dbReference type="NCBI Taxonomy" id="335848"/>
    <lineage>
        <taxon>Eukaryota</taxon>
        <taxon>Fungi</taxon>
        <taxon>Dikarya</taxon>
        <taxon>Ascomycota</taxon>
        <taxon>Pezizomycotina</taxon>
        <taxon>Sordariomycetes</taxon>
        <taxon>Xylariomycetidae</taxon>
        <taxon>Amphisphaeriales</taxon>
        <taxon>Apiosporaceae</taxon>
        <taxon>Apiospora</taxon>
    </lineage>
</organism>
<dbReference type="Proteomes" id="UP001391051">
    <property type="component" value="Unassembled WGS sequence"/>
</dbReference>
<dbReference type="RefSeq" id="XP_066706616.1">
    <property type="nucleotide sequence ID" value="XM_066837723.1"/>
</dbReference>
<evidence type="ECO:0000313" key="5">
    <source>
        <dbReference type="Proteomes" id="UP001391051"/>
    </source>
</evidence>
<feature type="domain" description="Fumarylacetoacetase-like C-terminal" evidence="3">
    <location>
        <begin position="133"/>
        <end position="324"/>
    </location>
</feature>
<dbReference type="PANTHER" id="PTHR43211">
    <property type="entry name" value="FUMARYLACETOACETATE HYDROLASE"/>
    <property type="match status" value="1"/>
</dbReference>
<dbReference type="EMBL" id="JAQQWE010000001">
    <property type="protein sequence ID" value="KAK7967224.1"/>
    <property type="molecule type" value="Genomic_DNA"/>
</dbReference>
<comment type="similarity">
    <text evidence="1">Belongs to the FAH family.</text>
</comment>
<evidence type="ECO:0000256" key="1">
    <source>
        <dbReference type="ARBA" id="ARBA00010211"/>
    </source>
</evidence>
<gene>
    <name evidence="4" type="ORF">PG986_001501</name>
</gene>
<keyword evidence="4" id="KW-0378">Hydrolase</keyword>
<evidence type="ECO:0000259" key="3">
    <source>
        <dbReference type="Pfam" id="PF01557"/>
    </source>
</evidence>
<comment type="caution">
    <text evidence="4">The sequence shown here is derived from an EMBL/GenBank/DDBJ whole genome shotgun (WGS) entry which is preliminary data.</text>
</comment>
<protein>
    <submittedName>
        <fullName evidence="4">Fumarylacetoacetate hydrolase FahA</fullName>
    </submittedName>
</protein>
<feature type="non-terminal residue" evidence="4">
    <location>
        <position position="1"/>
    </location>
</feature>
<dbReference type="GeneID" id="92070785"/>
<keyword evidence="2" id="KW-0812">Transmembrane</keyword>